<dbReference type="InterPro" id="IPR008965">
    <property type="entry name" value="CBM2/CBM3_carb-bd_dom_sf"/>
</dbReference>
<dbReference type="SUPFAM" id="SSF49384">
    <property type="entry name" value="Carbohydrate-binding domain"/>
    <property type="match status" value="1"/>
</dbReference>
<comment type="caution">
    <text evidence="12">The sequence shown here is derived from an EMBL/GenBank/DDBJ whole genome shotgun (WGS) entry which is preliminary data.</text>
</comment>
<keyword evidence="5" id="KW-0998">Cell outer membrane</keyword>
<dbReference type="CDD" id="cd08547">
    <property type="entry name" value="Type_II_cohesin"/>
    <property type="match status" value="1"/>
</dbReference>
<dbReference type="SMART" id="SM00965">
    <property type="entry name" value="STN"/>
    <property type="match status" value="1"/>
</dbReference>
<evidence type="ECO:0000259" key="11">
    <source>
        <dbReference type="SMART" id="SM00965"/>
    </source>
</evidence>
<evidence type="ECO:0000256" key="3">
    <source>
        <dbReference type="ARBA" id="ARBA00022729"/>
    </source>
</evidence>
<dbReference type="SUPFAM" id="SSF48452">
    <property type="entry name" value="TPR-like"/>
    <property type="match status" value="1"/>
</dbReference>
<dbReference type="InterPro" id="IPR038591">
    <property type="entry name" value="NolW-like_sf"/>
</dbReference>
<evidence type="ECO:0000256" key="2">
    <source>
        <dbReference type="ARBA" id="ARBA00022448"/>
    </source>
</evidence>
<dbReference type="GO" id="GO:0009279">
    <property type="term" value="C:cell outer membrane"/>
    <property type="evidence" value="ECO:0007669"/>
    <property type="project" value="UniProtKB-SubCell"/>
</dbReference>
<dbReference type="Gene3D" id="2.60.40.680">
    <property type="match status" value="1"/>
</dbReference>
<evidence type="ECO:0000256" key="5">
    <source>
        <dbReference type="ARBA" id="ARBA00023237"/>
    </source>
</evidence>
<keyword evidence="10" id="KW-0812">Transmembrane</keyword>
<dbReference type="InterPro" id="IPR011662">
    <property type="entry name" value="Secretin/TonB_short_N"/>
</dbReference>
<keyword evidence="10" id="KW-1133">Transmembrane helix</keyword>
<evidence type="ECO:0000313" key="12">
    <source>
        <dbReference type="EMBL" id="PRC92695.1"/>
    </source>
</evidence>
<dbReference type="Gene3D" id="1.25.40.10">
    <property type="entry name" value="Tetratricopeptide repeat domain"/>
    <property type="match status" value="1"/>
</dbReference>
<dbReference type="Pfam" id="PF00963">
    <property type="entry name" value="Cohesin"/>
    <property type="match status" value="1"/>
</dbReference>
<evidence type="ECO:0000256" key="6">
    <source>
        <dbReference type="PROSITE-ProRule" id="PRU00339"/>
    </source>
</evidence>
<dbReference type="InterPro" id="IPR004846">
    <property type="entry name" value="T2SS/T3SS_dom"/>
</dbReference>
<feature type="transmembrane region" description="Helical" evidence="10">
    <location>
        <begin position="20"/>
        <end position="41"/>
    </location>
</feature>
<keyword evidence="13" id="KW-1185">Reference proteome</keyword>
<feature type="region of interest" description="Disordered" evidence="9">
    <location>
        <begin position="627"/>
        <end position="679"/>
    </location>
</feature>
<dbReference type="Gene3D" id="3.30.1370.120">
    <property type="match status" value="1"/>
</dbReference>
<dbReference type="InterPro" id="IPR005644">
    <property type="entry name" value="NolW-like"/>
</dbReference>
<dbReference type="GO" id="GO:0030246">
    <property type="term" value="F:carbohydrate binding"/>
    <property type="evidence" value="ECO:0007669"/>
    <property type="project" value="InterPro"/>
</dbReference>
<keyword evidence="6" id="KW-0802">TPR repeat</keyword>
<protein>
    <submittedName>
        <fullName evidence="12">Bacterial type II and III secretion system protein</fullName>
    </submittedName>
</protein>
<dbReference type="Pfam" id="PF00263">
    <property type="entry name" value="Secretin"/>
    <property type="match status" value="1"/>
</dbReference>
<proteinExistence type="inferred from homology"/>
<dbReference type="PRINTS" id="PR01032">
    <property type="entry name" value="PHAGEIV"/>
</dbReference>
<dbReference type="PROSITE" id="PS51257">
    <property type="entry name" value="PROKAR_LIPOPROTEIN"/>
    <property type="match status" value="1"/>
</dbReference>
<dbReference type="PANTHER" id="PTHR30332">
    <property type="entry name" value="PROBABLE GENERAL SECRETION PATHWAY PROTEIN D"/>
    <property type="match status" value="1"/>
</dbReference>
<comment type="subcellular location">
    <subcellularLocation>
        <location evidence="8">Cell outer membrane</location>
    </subcellularLocation>
    <subcellularLocation>
        <location evidence="1">Membrane</location>
    </subcellularLocation>
</comment>
<evidence type="ECO:0000313" key="13">
    <source>
        <dbReference type="Proteomes" id="UP000237839"/>
    </source>
</evidence>
<dbReference type="InterPro" id="IPR001775">
    <property type="entry name" value="GspD/PilQ"/>
</dbReference>
<evidence type="ECO:0000256" key="9">
    <source>
        <dbReference type="SAM" id="MobiDB-lite"/>
    </source>
</evidence>
<evidence type="ECO:0000256" key="7">
    <source>
        <dbReference type="RuleBase" id="RU004003"/>
    </source>
</evidence>
<dbReference type="InterPro" id="IPR050810">
    <property type="entry name" value="Bact_Secretion_Sys_Channel"/>
</dbReference>
<dbReference type="PANTHER" id="PTHR30332:SF17">
    <property type="entry name" value="TYPE IV PILIATION SYSTEM PROTEIN DR_0774-RELATED"/>
    <property type="match status" value="1"/>
</dbReference>
<sequence length="835" mass="89036">MLKRPDLPLSLPRTSMQKRFILCSGIIVSILLAGCAGQLAYRDGKNLVEEGKMDEGLSKFKEALANDPHDAKYREAYLQTRERSLYRYLEQADLLVNNGSLDEAKNVYQHALIIVPGNEKALAGLMAIDSAQRQTQLLNAADADFAKKDLESARKKVAEVLIDNAKNTRAIALKKAIDEKVALFSADTQLAKTFQKKITIEFKDVALKQVFEVISRTSGLNFLFDKEVKTDQRTSIFLKNSSIESAIHFTLMTNQLDKQVLDSNTILIYPNTPAKQKEYQELVVRTFFLTNAEAKNVANTLKTIIKSHDIVVDDKLNMIIVRDSPDAIKLAEKLVALQDVAEPEVMLEVEVLEVQRTFLQNLGIQWPASLGLTPQPLSVLQSSTGSTSSTSTSGLSLNDLLHQSKNTLGASIGATTINANLQDSDAKLLTNPRIRVRNHEKAKILIGERVPNITSTATSTGFVSQSINYIDIGLTLNVEPTIYLDDNVGIKVSLEVSSILNQITTQSGTNAYEIGTRTASTVLRLKNGETDVLAGLIDNQERTSGNKIPGVGSMPILGRLFGSTTNNDQNTEIVLSITPHLIRNIQRPDANDAYFLSGTESSLHTRAIASDNSENTPISTPAATTLAKPMAQRPTPPHSPNGLNALTNSESATSPTSASSDLGAGTPMGSGDTPAGAGSINAAGAGAPAAGGVANGVSQVQFNWQSPNQVAAGGTVAVALMMQSSQPISSIPLTLGFDSTKLQVIGVSEGTYLKQGAAPTNFTSRINPNGQIALSDSTSNSSGITNTAVLATVTFRALSVAGPTTIQVLSATPVGAGNTPIPVAIPTPFVLQVTP</sequence>
<dbReference type="Proteomes" id="UP000237839">
    <property type="component" value="Unassembled WGS sequence"/>
</dbReference>
<dbReference type="PRINTS" id="PR00811">
    <property type="entry name" value="BCTERIALGSPD"/>
</dbReference>
<dbReference type="InterPro" id="IPR002102">
    <property type="entry name" value="Cohesin_dom"/>
</dbReference>
<accession>A0A2S9GY89</accession>
<feature type="repeat" description="TPR" evidence="6">
    <location>
        <begin position="37"/>
        <end position="70"/>
    </location>
</feature>
<dbReference type="EMBL" id="PUGF01000012">
    <property type="protein sequence ID" value="PRC92695.1"/>
    <property type="molecule type" value="Genomic_DNA"/>
</dbReference>
<keyword evidence="4 10" id="KW-0472">Membrane</keyword>
<dbReference type="Pfam" id="PF03958">
    <property type="entry name" value="Secretin_N"/>
    <property type="match status" value="1"/>
</dbReference>
<dbReference type="GO" id="GO:0009306">
    <property type="term" value="P:protein secretion"/>
    <property type="evidence" value="ECO:0007669"/>
    <property type="project" value="InterPro"/>
</dbReference>
<dbReference type="GO" id="GO:0015627">
    <property type="term" value="C:type II protein secretion system complex"/>
    <property type="evidence" value="ECO:0007669"/>
    <property type="project" value="TreeGrafter"/>
</dbReference>
<feature type="domain" description="Secretin/TonB short N-terminal" evidence="11">
    <location>
        <begin position="220"/>
        <end position="271"/>
    </location>
</feature>
<keyword evidence="3" id="KW-0732">Signal</keyword>
<dbReference type="PROSITE" id="PS50005">
    <property type="entry name" value="TPR"/>
    <property type="match status" value="1"/>
</dbReference>
<comment type="similarity">
    <text evidence="7">Belongs to the bacterial secretin family.</text>
</comment>
<evidence type="ECO:0000256" key="8">
    <source>
        <dbReference type="RuleBase" id="RU004004"/>
    </source>
</evidence>
<feature type="compositionally biased region" description="Low complexity" evidence="9">
    <location>
        <begin position="649"/>
        <end position="660"/>
    </location>
</feature>
<evidence type="ECO:0000256" key="1">
    <source>
        <dbReference type="ARBA" id="ARBA00004370"/>
    </source>
</evidence>
<organism evidence="12 13">
    <name type="scientific">Solimicrobium silvestre</name>
    <dbReference type="NCBI Taxonomy" id="2099400"/>
    <lineage>
        <taxon>Bacteria</taxon>
        <taxon>Pseudomonadati</taxon>
        <taxon>Pseudomonadota</taxon>
        <taxon>Betaproteobacteria</taxon>
        <taxon>Burkholderiales</taxon>
        <taxon>Oxalobacteraceae</taxon>
        <taxon>Solimicrobium</taxon>
    </lineage>
</organism>
<evidence type="ECO:0000256" key="10">
    <source>
        <dbReference type="SAM" id="Phobius"/>
    </source>
</evidence>
<dbReference type="GO" id="GO:0000272">
    <property type="term" value="P:polysaccharide catabolic process"/>
    <property type="evidence" value="ECO:0007669"/>
    <property type="project" value="InterPro"/>
</dbReference>
<dbReference type="InterPro" id="IPR011990">
    <property type="entry name" value="TPR-like_helical_dom_sf"/>
</dbReference>
<evidence type="ECO:0000256" key="4">
    <source>
        <dbReference type="ARBA" id="ARBA00023136"/>
    </source>
</evidence>
<name>A0A2S9GY89_9BURK</name>
<keyword evidence="2 8" id="KW-0813">Transport</keyword>
<reference evidence="12 13" key="1">
    <citation type="submission" date="2018-02" db="EMBL/GenBank/DDBJ databases">
        <title>Solimicrobium silvestre gen. nov., sp. nov., isolated from alpine forest soil.</title>
        <authorList>
            <person name="Margesin R."/>
            <person name="Albuquerque L."/>
            <person name="Zhang D.-C."/>
            <person name="Froufe H.J.C."/>
            <person name="Severino R."/>
            <person name="Roxo I."/>
            <person name="Egas C."/>
            <person name="Da Costa M.S."/>
        </authorList>
    </citation>
    <scope>NUCLEOTIDE SEQUENCE [LARGE SCALE GENOMIC DNA]</scope>
    <source>
        <strain evidence="12 13">S20-91</strain>
    </source>
</reference>
<dbReference type="InterPro" id="IPR019734">
    <property type="entry name" value="TPR_rpt"/>
</dbReference>
<gene>
    <name evidence="12" type="ORF">S2091_2750</name>
</gene>
<dbReference type="AlphaFoldDB" id="A0A2S9GY89"/>